<dbReference type="SUPFAM" id="SSF48264">
    <property type="entry name" value="Cytochrome P450"/>
    <property type="match status" value="1"/>
</dbReference>
<evidence type="ECO:0000256" key="8">
    <source>
        <dbReference type="PIRSR" id="PIRSR602401-1"/>
    </source>
</evidence>
<evidence type="ECO:0008006" key="13">
    <source>
        <dbReference type="Google" id="ProtNLM"/>
    </source>
</evidence>
<dbReference type="InterPro" id="IPR001128">
    <property type="entry name" value="Cyt_P450"/>
</dbReference>
<dbReference type="InterPro" id="IPR002401">
    <property type="entry name" value="Cyt_P450_E_grp-I"/>
</dbReference>
<dbReference type="GO" id="GO:0005506">
    <property type="term" value="F:iron ion binding"/>
    <property type="evidence" value="ECO:0007669"/>
    <property type="project" value="InterPro"/>
</dbReference>
<dbReference type="PROSITE" id="PS00086">
    <property type="entry name" value="CYTOCHROME_P450"/>
    <property type="match status" value="1"/>
</dbReference>
<evidence type="ECO:0000256" key="4">
    <source>
        <dbReference type="ARBA" id="ARBA00022723"/>
    </source>
</evidence>
<keyword evidence="5 9" id="KW-0560">Oxidoreductase</keyword>
<evidence type="ECO:0000256" key="1">
    <source>
        <dbReference type="ARBA" id="ARBA00001971"/>
    </source>
</evidence>
<keyword evidence="12" id="KW-1185">Reference proteome</keyword>
<comment type="cofactor">
    <cofactor evidence="1 8">
        <name>heme</name>
        <dbReference type="ChEBI" id="CHEBI:30413"/>
    </cofactor>
</comment>
<dbReference type="FunFam" id="1.10.630.10:FF:000006">
    <property type="entry name" value="Cytochrome P450 302a1, mitochondrial"/>
    <property type="match status" value="1"/>
</dbReference>
<name>B3RX12_TRIAD</name>
<dbReference type="KEGG" id="tad:TRIADDRAFT_25545"/>
<dbReference type="eggNOG" id="KOG0159">
    <property type="taxonomic scope" value="Eukaryota"/>
</dbReference>
<evidence type="ECO:0000313" key="11">
    <source>
        <dbReference type="EMBL" id="EDV24791.1"/>
    </source>
</evidence>
<dbReference type="PhylomeDB" id="B3RX12"/>
<feature type="binding site" description="axial binding residue" evidence="8">
    <location>
        <position position="452"/>
    </location>
    <ligand>
        <name>heme</name>
        <dbReference type="ChEBI" id="CHEBI:30413"/>
    </ligand>
    <ligandPart>
        <name>Fe</name>
        <dbReference type="ChEBI" id="CHEBI:18248"/>
    </ligandPart>
</feature>
<evidence type="ECO:0000256" key="9">
    <source>
        <dbReference type="RuleBase" id="RU000461"/>
    </source>
</evidence>
<dbReference type="EMBL" id="DS985245">
    <property type="protein sequence ID" value="EDV24791.1"/>
    <property type="molecule type" value="Genomic_DNA"/>
</dbReference>
<dbReference type="GO" id="GO:0020037">
    <property type="term" value="F:heme binding"/>
    <property type="evidence" value="ECO:0007669"/>
    <property type="project" value="InterPro"/>
</dbReference>
<dbReference type="GeneID" id="6753894"/>
<dbReference type="PANTHER" id="PTHR24279:SF120">
    <property type="entry name" value="CYTOCHROME P450"/>
    <property type="match status" value="1"/>
</dbReference>
<dbReference type="Pfam" id="PF00067">
    <property type="entry name" value="p450"/>
    <property type="match status" value="1"/>
</dbReference>
<dbReference type="PRINTS" id="PR00463">
    <property type="entry name" value="EP450I"/>
</dbReference>
<gene>
    <name evidence="11" type="ORF">TRIADDRAFT_25545</name>
</gene>
<dbReference type="PANTHER" id="PTHR24279">
    <property type="entry name" value="CYTOCHROME P450"/>
    <property type="match status" value="1"/>
</dbReference>
<dbReference type="RefSeq" id="XP_002112681.1">
    <property type="nucleotide sequence ID" value="XM_002112645.1"/>
</dbReference>
<keyword evidence="6 8" id="KW-0408">Iron</keyword>
<dbReference type="GO" id="GO:0005739">
    <property type="term" value="C:mitochondrion"/>
    <property type="evidence" value="ECO:0000318"/>
    <property type="project" value="GO_Central"/>
</dbReference>
<evidence type="ECO:0000256" key="6">
    <source>
        <dbReference type="ARBA" id="ARBA00023004"/>
    </source>
</evidence>
<feature type="region of interest" description="Disordered" evidence="10">
    <location>
        <begin position="1"/>
        <end position="20"/>
    </location>
</feature>
<dbReference type="InterPro" id="IPR017972">
    <property type="entry name" value="Cyt_P450_CS"/>
</dbReference>
<dbReference type="CDD" id="cd11054">
    <property type="entry name" value="CYP24A1-like"/>
    <property type="match status" value="1"/>
</dbReference>
<dbReference type="PRINTS" id="PR00385">
    <property type="entry name" value="P450"/>
</dbReference>
<evidence type="ECO:0000256" key="3">
    <source>
        <dbReference type="ARBA" id="ARBA00022617"/>
    </source>
</evidence>
<dbReference type="AlphaFoldDB" id="B3RX12"/>
<evidence type="ECO:0000256" key="10">
    <source>
        <dbReference type="SAM" id="MobiDB-lite"/>
    </source>
</evidence>
<dbReference type="GO" id="GO:0004497">
    <property type="term" value="F:monooxygenase activity"/>
    <property type="evidence" value="ECO:0007669"/>
    <property type="project" value="UniProtKB-KW"/>
</dbReference>
<dbReference type="InParanoid" id="B3RX12"/>
<evidence type="ECO:0000256" key="2">
    <source>
        <dbReference type="ARBA" id="ARBA00010617"/>
    </source>
</evidence>
<feature type="compositionally biased region" description="Low complexity" evidence="10">
    <location>
        <begin position="1"/>
        <end position="11"/>
    </location>
</feature>
<protein>
    <recommendedName>
        <fullName evidence="13">Cytochrome P450</fullName>
    </recommendedName>
</protein>
<dbReference type="Proteomes" id="UP000009022">
    <property type="component" value="Unassembled WGS sequence"/>
</dbReference>
<evidence type="ECO:0000256" key="5">
    <source>
        <dbReference type="ARBA" id="ARBA00023002"/>
    </source>
</evidence>
<reference evidence="11 12" key="1">
    <citation type="journal article" date="2008" name="Nature">
        <title>The Trichoplax genome and the nature of placozoans.</title>
        <authorList>
            <person name="Srivastava M."/>
            <person name="Begovic E."/>
            <person name="Chapman J."/>
            <person name="Putnam N.H."/>
            <person name="Hellsten U."/>
            <person name="Kawashima T."/>
            <person name="Kuo A."/>
            <person name="Mitros T."/>
            <person name="Salamov A."/>
            <person name="Carpenter M.L."/>
            <person name="Signorovitch A.Y."/>
            <person name="Moreno M.A."/>
            <person name="Kamm K."/>
            <person name="Grimwood J."/>
            <person name="Schmutz J."/>
            <person name="Shapiro H."/>
            <person name="Grigoriev I.V."/>
            <person name="Buss L.W."/>
            <person name="Schierwater B."/>
            <person name="Dellaporta S.L."/>
            <person name="Rokhsar D.S."/>
        </authorList>
    </citation>
    <scope>NUCLEOTIDE SEQUENCE [LARGE SCALE GENOMIC DNA]</scope>
    <source>
        <strain evidence="11 12">Grell-BS-1999</strain>
    </source>
</reference>
<sequence>MQSKTATTTAIPEEEEKIADAKPFSEIPGPKLYPIIGNLLTLIKNNGYHQKRPHLLYSSYRQKYGPIFRDKIVNMKLLFVTTPEDFATVFKAEGKYPDRGPTMPWIVYREQRKKAKGVLIGKGEEWRKSRSVMDKKLLKMKDVSAYSGRMNEVISDLISHIKRKQIEDNLNGELSNLQNAIYKWSFETINSVLFSKRLGAFNDPPTPIAEKFYKSVCSVLNITGNLVLMPPFYKYFKTKQWKEYCSYWDTLFEIGGKLIDEERNRLLSSGLDLSKKLESNHRTEDMEFLPYVLSRGELSDEEITGNVIELMGGGVDTSANTIMWVLYILGKNPDIQEKLYQEVSSVLKNGQFPDSQSVQKMPYLKGVIKESERLYPVLIATSRILAQDVVLSGYHVPAETRVYMMMHLAARDESIFDEATKIKPERWIRSSSSQRKRNPFSFIPFGFGPRMCIGRRIAELEMEILIARLISEFRIDCRNEKEVGVTFRLVASPDQDIRIAFQQRN</sequence>
<keyword evidence="7 9" id="KW-0503">Monooxygenase</keyword>
<dbReference type="OrthoDB" id="3945418at2759"/>
<organism evidence="11 12">
    <name type="scientific">Trichoplax adhaerens</name>
    <name type="common">Trichoplax reptans</name>
    <dbReference type="NCBI Taxonomy" id="10228"/>
    <lineage>
        <taxon>Eukaryota</taxon>
        <taxon>Metazoa</taxon>
        <taxon>Placozoa</taxon>
        <taxon>Uniplacotomia</taxon>
        <taxon>Trichoplacea</taxon>
        <taxon>Trichoplacidae</taxon>
        <taxon>Trichoplax</taxon>
    </lineage>
</organism>
<dbReference type="OMA" id="IEATHAM"/>
<dbReference type="InterPro" id="IPR050479">
    <property type="entry name" value="CYP11_CYP27_families"/>
</dbReference>
<evidence type="ECO:0000313" key="12">
    <source>
        <dbReference type="Proteomes" id="UP000009022"/>
    </source>
</evidence>
<proteinExistence type="inferred from homology"/>
<dbReference type="FunCoup" id="B3RX12">
    <property type="interactions" value="41"/>
</dbReference>
<dbReference type="GO" id="GO:0016705">
    <property type="term" value="F:oxidoreductase activity, acting on paired donors, with incorporation or reduction of molecular oxygen"/>
    <property type="evidence" value="ECO:0007669"/>
    <property type="project" value="InterPro"/>
</dbReference>
<dbReference type="Gene3D" id="1.10.630.10">
    <property type="entry name" value="Cytochrome P450"/>
    <property type="match status" value="1"/>
</dbReference>
<keyword evidence="3 8" id="KW-0349">Heme</keyword>
<dbReference type="HOGENOM" id="CLU_001570_28_2_1"/>
<evidence type="ECO:0000256" key="7">
    <source>
        <dbReference type="ARBA" id="ARBA00023033"/>
    </source>
</evidence>
<dbReference type="InterPro" id="IPR036396">
    <property type="entry name" value="Cyt_P450_sf"/>
</dbReference>
<dbReference type="CTD" id="6753894"/>
<comment type="similarity">
    <text evidence="2 9">Belongs to the cytochrome P450 family.</text>
</comment>
<keyword evidence="4 8" id="KW-0479">Metal-binding</keyword>
<accession>B3RX12</accession>